<feature type="domain" description="TrmE-type G" evidence="12">
    <location>
        <begin position="216"/>
        <end position="379"/>
    </location>
</feature>
<evidence type="ECO:0000256" key="10">
    <source>
        <dbReference type="HAMAP-Rule" id="MF_00379"/>
    </source>
</evidence>
<dbReference type="HAMAP" id="MF_00379">
    <property type="entry name" value="GTPase_MnmE"/>
    <property type="match status" value="1"/>
</dbReference>
<dbReference type="GO" id="GO:0005829">
    <property type="term" value="C:cytosol"/>
    <property type="evidence" value="ECO:0007669"/>
    <property type="project" value="TreeGrafter"/>
</dbReference>
<dbReference type="EMBL" id="CP002243">
    <property type="protein sequence ID" value="AEI74680.1"/>
    <property type="molecule type" value="Genomic_DNA"/>
</dbReference>
<feature type="binding site" evidence="10">
    <location>
        <begin position="337"/>
        <end position="340"/>
    </location>
    <ligand>
        <name>GTP</name>
        <dbReference type="ChEBI" id="CHEBI:37565"/>
    </ligand>
</feature>
<dbReference type="Gene3D" id="3.30.1360.120">
    <property type="entry name" value="Probable tRNA modification gtpase trme, domain 1"/>
    <property type="match status" value="1"/>
</dbReference>
<evidence type="ECO:0000256" key="2">
    <source>
        <dbReference type="ARBA" id="ARBA00022490"/>
    </source>
</evidence>
<dbReference type="EC" id="3.6.-.-" evidence="10"/>
<protein>
    <recommendedName>
        <fullName evidence="10">tRNA modification GTPase MnmE</fullName>
        <ecNumber evidence="10">3.6.-.-</ecNumber>
    </recommendedName>
</protein>
<feature type="binding site" evidence="10">
    <location>
        <position position="458"/>
    </location>
    <ligand>
        <name>(6S)-5-formyl-5,6,7,8-tetrahydrofolate</name>
        <dbReference type="ChEBI" id="CHEBI:57457"/>
    </ligand>
</feature>
<dbReference type="InterPro" id="IPR027266">
    <property type="entry name" value="TrmE/GcvT-like"/>
</dbReference>
<feature type="binding site" evidence="10">
    <location>
        <position position="226"/>
    </location>
    <ligand>
        <name>K(+)</name>
        <dbReference type="ChEBI" id="CHEBI:29103"/>
    </ligand>
</feature>
<evidence type="ECO:0000256" key="3">
    <source>
        <dbReference type="ARBA" id="ARBA00022694"/>
    </source>
</evidence>
<dbReference type="GO" id="GO:0002098">
    <property type="term" value="P:tRNA wobble uridine modification"/>
    <property type="evidence" value="ECO:0007669"/>
    <property type="project" value="TreeGrafter"/>
</dbReference>
<dbReference type="KEGG" id="men:MEPCIT_012"/>
<feature type="binding site" evidence="10">
    <location>
        <position position="80"/>
    </location>
    <ligand>
        <name>(6S)-5-formyl-5,6,7,8-tetrahydrofolate</name>
        <dbReference type="ChEBI" id="CHEBI:57457"/>
    </ligand>
</feature>
<dbReference type="NCBIfam" id="TIGR00231">
    <property type="entry name" value="small_GTP"/>
    <property type="match status" value="1"/>
</dbReference>
<keyword evidence="4 10" id="KW-0479">Metal-binding</keyword>
<dbReference type="InterPro" id="IPR018948">
    <property type="entry name" value="GTP-bd_TrmE_N"/>
</dbReference>
<dbReference type="AlphaFoldDB" id="F7XX54"/>
<dbReference type="InterPro" id="IPR031168">
    <property type="entry name" value="G_TrmE"/>
</dbReference>
<reference key="1">
    <citation type="submission" date="2010-09" db="EMBL/GenBank/DDBJ databases">
        <title>An interdependent metabolic patchwork in the nested three-way symbiosis of mealybugs.</title>
        <authorList>
            <person name="McCutcheon J.P."/>
            <person name="von Dohlen C.D."/>
        </authorList>
    </citation>
    <scope>NUCLEOTIDE SEQUENCE</scope>
    <source>
        <strain>PCIT</strain>
    </source>
</reference>
<reference evidence="13 14" key="2">
    <citation type="journal article" date="2011" name="Curr. Biol.">
        <title>An interdependent metabolic patchwork in the nested symbiosis of mealybugs.</title>
        <authorList>
            <person name="McCutcheon J.P."/>
            <person name="von Dohlen C.D."/>
        </authorList>
    </citation>
    <scope>NUCLEOTIDE SEQUENCE [LARGE SCALE GENOMIC DNA]</scope>
    <source>
        <strain evidence="13 14">PCIT</strain>
    </source>
</reference>
<comment type="caution">
    <text evidence="10">Lacks conserved residue(s) required for the propagation of feature annotation.</text>
</comment>
<dbReference type="InterPro" id="IPR027368">
    <property type="entry name" value="MnmE_dom2"/>
</dbReference>
<gene>
    <name evidence="10 13" type="primary">mnmE</name>
    <name evidence="10" type="synonym">trmE</name>
    <name evidence="13" type="ordered locus">MEPCIT_012</name>
</gene>
<organism evidence="13 14">
    <name type="scientific">Moranella endobia (strain PCIT)</name>
    <dbReference type="NCBI Taxonomy" id="903503"/>
    <lineage>
        <taxon>Bacteria</taxon>
        <taxon>Pseudomonadati</taxon>
        <taxon>Pseudomonadota</taxon>
        <taxon>Gammaproteobacteria</taxon>
        <taxon>Enterobacterales</taxon>
        <taxon>Enterobacteriaceae</taxon>
        <taxon>Candidatus Moranella</taxon>
    </lineage>
</organism>
<dbReference type="InterPro" id="IPR025867">
    <property type="entry name" value="MnmE_helical"/>
</dbReference>
<evidence type="ECO:0000256" key="4">
    <source>
        <dbReference type="ARBA" id="ARBA00022723"/>
    </source>
</evidence>
<feature type="binding site" evidence="10">
    <location>
        <position position="251"/>
    </location>
    <ligand>
        <name>Mg(2+)</name>
        <dbReference type="ChEBI" id="CHEBI:18420"/>
    </ligand>
</feature>
<accession>F7XX54</accession>
<keyword evidence="8 10" id="KW-0630">Potassium</keyword>
<dbReference type="InterPro" id="IPR004520">
    <property type="entry name" value="GTPase_MnmE"/>
</dbReference>
<keyword evidence="9 10" id="KW-0342">GTP-binding</keyword>
<dbReference type="Gene3D" id="1.20.120.430">
    <property type="entry name" value="tRNA modification GTPase MnmE domain 2"/>
    <property type="match status" value="1"/>
</dbReference>
<evidence type="ECO:0000259" key="12">
    <source>
        <dbReference type="PROSITE" id="PS51709"/>
    </source>
</evidence>
<evidence type="ECO:0000313" key="14">
    <source>
        <dbReference type="Proteomes" id="UP000000504"/>
    </source>
</evidence>
<evidence type="ECO:0000256" key="8">
    <source>
        <dbReference type="ARBA" id="ARBA00022958"/>
    </source>
</evidence>
<keyword evidence="3 10" id="KW-0819">tRNA processing</keyword>
<feature type="binding site" evidence="10">
    <location>
        <begin position="245"/>
        <end position="251"/>
    </location>
    <ligand>
        <name>GTP</name>
        <dbReference type="ChEBI" id="CHEBI:37565"/>
    </ligand>
</feature>
<keyword evidence="14" id="KW-1185">Reference proteome</keyword>
<keyword evidence="6 10" id="KW-0378">Hydrolase</keyword>
<keyword evidence="5 10" id="KW-0547">Nucleotide-binding</keyword>
<evidence type="ECO:0000256" key="1">
    <source>
        <dbReference type="ARBA" id="ARBA00011043"/>
    </source>
</evidence>
<dbReference type="PRINTS" id="PR00449">
    <property type="entry name" value="RASTRNSFRMNG"/>
</dbReference>
<dbReference type="InterPro" id="IPR006073">
    <property type="entry name" value="GTP-bd"/>
</dbReference>
<feature type="binding site" evidence="10">
    <location>
        <position position="120"/>
    </location>
    <ligand>
        <name>(6S)-5-formyl-5,6,7,8-tetrahydrofolate</name>
        <dbReference type="ChEBI" id="CHEBI:57457"/>
    </ligand>
</feature>
<dbReference type="GO" id="GO:0003924">
    <property type="term" value="F:GTPase activity"/>
    <property type="evidence" value="ECO:0007669"/>
    <property type="project" value="UniProtKB-UniRule"/>
</dbReference>
<feature type="binding site" evidence="10">
    <location>
        <position position="230"/>
    </location>
    <ligand>
        <name>Mg(2+)</name>
        <dbReference type="ChEBI" id="CHEBI:18420"/>
    </ligand>
</feature>
<dbReference type="NCBIfam" id="NF003661">
    <property type="entry name" value="PRK05291.1-3"/>
    <property type="match status" value="1"/>
</dbReference>
<comment type="subcellular location">
    <subcellularLocation>
        <location evidence="10">Cytoplasm</location>
    </subcellularLocation>
</comment>
<dbReference type="Pfam" id="PF12631">
    <property type="entry name" value="MnmE_helical"/>
    <property type="match status" value="1"/>
</dbReference>
<keyword evidence="7 10" id="KW-0460">Magnesium</keyword>
<feature type="binding site" evidence="10">
    <location>
        <position position="245"/>
    </location>
    <ligand>
        <name>K(+)</name>
        <dbReference type="ChEBI" id="CHEBI:29103"/>
    </ligand>
</feature>
<name>F7XX54_MOREP</name>
<dbReference type="CDD" id="cd14858">
    <property type="entry name" value="TrmE_N"/>
    <property type="match status" value="1"/>
</dbReference>
<feature type="binding site" evidence="10">
    <location>
        <position position="247"/>
    </location>
    <ligand>
        <name>K(+)</name>
        <dbReference type="ChEBI" id="CHEBI:29103"/>
    </ligand>
</feature>
<comment type="subunit">
    <text evidence="10">Homodimer. Heterotetramer of two MnmE and two MnmG subunits.</text>
</comment>
<feature type="binding site" evidence="10">
    <location>
        <begin position="226"/>
        <end position="231"/>
    </location>
    <ligand>
        <name>GTP</name>
        <dbReference type="ChEBI" id="CHEBI:37565"/>
    </ligand>
</feature>
<comment type="cofactor">
    <cofactor evidence="10">
        <name>K(+)</name>
        <dbReference type="ChEBI" id="CHEBI:29103"/>
    </cofactor>
    <text evidence="10">Binds 1 potassium ion per subunit.</text>
</comment>
<dbReference type="Proteomes" id="UP000000504">
    <property type="component" value="Chromosome"/>
</dbReference>
<dbReference type="GO" id="GO:0030488">
    <property type="term" value="P:tRNA methylation"/>
    <property type="evidence" value="ECO:0007669"/>
    <property type="project" value="TreeGrafter"/>
</dbReference>
<dbReference type="eggNOG" id="COG0486">
    <property type="taxonomic scope" value="Bacteria"/>
</dbReference>
<dbReference type="PROSITE" id="PS51709">
    <property type="entry name" value="G_TRME"/>
    <property type="match status" value="1"/>
</dbReference>
<dbReference type="STRING" id="903503.MEPCIT_012"/>
<dbReference type="HOGENOM" id="CLU_019624_4_1_6"/>
<comment type="similarity">
    <text evidence="1 10 11">Belongs to the TRAFAC class TrmE-Era-EngA-EngB-Septin-like GTPase superfamily. TrmE GTPase family.</text>
</comment>
<dbReference type="FunFam" id="3.30.1360.120:FF:000001">
    <property type="entry name" value="tRNA modification GTPase MnmE"/>
    <property type="match status" value="1"/>
</dbReference>
<dbReference type="PANTHER" id="PTHR42714:SF2">
    <property type="entry name" value="TRNA MODIFICATION GTPASE GTPBP3, MITOCHONDRIAL"/>
    <property type="match status" value="1"/>
</dbReference>
<evidence type="ECO:0000256" key="11">
    <source>
        <dbReference type="RuleBase" id="RU003313"/>
    </source>
</evidence>
<feature type="binding site" evidence="10">
    <location>
        <position position="23"/>
    </location>
    <ligand>
        <name>(6S)-5-formyl-5,6,7,8-tetrahydrofolate</name>
        <dbReference type="ChEBI" id="CHEBI:57457"/>
    </ligand>
</feature>
<dbReference type="CDD" id="cd04164">
    <property type="entry name" value="trmE"/>
    <property type="match status" value="1"/>
</dbReference>
<evidence type="ECO:0000256" key="7">
    <source>
        <dbReference type="ARBA" id="ARBA00022842"/>
    </source>
</evidence>
<dbReference type="SUPFAM" id="SSF52540">
    <property type="entry name" value="P-loop containing nucleoside triphosphate hydrolases"/>
    <property type="match status" value="1"/>
</dbReference>
<dbReference type="Pfam" id="PF01926">
    <property type="entry name" value="MMR_HSR1"/>
    <property type="match status" value="1"/>
</dbReference>
<proteinExistence type="inferred from homology"/>
<dbReference type="RefSeq" id="WP_013975431.1">
    <property type="nucleotide sequence ID" value="NC_015735.1"/>
</dbReference>
<dbReference type="Pfam" id="PF10396">
    <property type="entry name" value="TrmE_N"/>
    <property type="match status" value="1"/>
</dbReference>
<dbReference type="GO" id="GO:0005525">
    <property type="term" value="F:GTP binding"/>
    <property type="evidence" value="ECO:0007669"/>
    <property type="project" value="UniProtKB-UniRule"/>
</dbReference>
<feature type="binding site" evidence="10">
    <location>
        <begin position="271"/>
        <end position="274"/>
    </location>
    <ligand>
        <name>GTP</name>
        <dbReference type="ChEBI" id="CHEBI:37565"/>
    </ligand>
</feature>
<evidence type="ECO:0000256" key="9">
    <source>
        <dbReference type="ARBA" id="ARBA00023134"/>
    </source>
</evidence>
<dbReference type="Gene3D" id="3.40.50.300">
    <property type="entry name" value="P-loop containing nucleotide triphosphate hydrolases"/>
    <property type="match status" value="1"/>
</dbReference>
<dbReference type="OrthoDB" id="9805918at2"/>
<dbReference type="InterPro" id="IPR027417">
    <property type="entry name" value="P-loop_NTPase"/>
</dbReference>
<dbReference type="NCBIfam" id="TIGR00450">
    <property type="entry name" value="mnmE_trmE_thdF"/>
    <property type="match status" value="1"/>
</dbReference>
<keyword evidence="2 10" id="KW-0963">Cytoplasm</keyword>
<dbReference type="GO" id="GO:0046872">
    <property type="term" value="F:metal ion binding"/>
    <property type="evidence" value="ECO:0007669"/>
    <property type="project" value="UniProtKB-KW"/>
</dbReference>
<sequence>MKNNDTIAAIATPRGHGGIGIIRISGPLVTKVAYVILGKIPKKRQAEYLPFRNKDGLILDQGIALFFSSPDSFTGEDILELQGHGGPVILDLLLQQIISLSGLRIARPGEFLERAFLNNKLDLIQAEAIADLIDASSIQAARAAINSLQGIFSERINELVELLTNLRVDIESTIDFSEEKIDLFSKIKIESRINNLITRIDSIQNNANYGCLLREGMKVVIAGKPNAGKSSLLNALVGNDVAIVTPIAGTTRDVLREHIYFLDGMPLHITDTAGLGHSFDEVEKIGIERARFEIEKADHVLLIIDSTTTPTPIIDQYIYWSIIDCLPTNIPITIIRNKADITGEKICISEIKGYPIITISAKINLGVDFLLTYLHKIIGFTSSTEGIFLARRRHLDALETAAKYLGQCKLKLTNYYANEIELLAEDLRLAQQALSEITGEFSSDNLIKKIFSTFCIGK</sequence>
<evidence type="ECO:0000256" key="5">
    <source>
        <dbReference type="ARBA" id="ARBA00022741"/>
    </source>
</evidence>
<comment type="function">
    <text evidence="10">Exhibits a very high intrinsic GTPase hydrolysis rate. Involved in the addition of a carboxymethylaminomethyl (cmnm) group at the wobble position (U34) of certain tRNAs, forming tRNA-cmnm(5)s(2)U34.</text>
</comment>
<evidence type="ECO:0000313" key="13">
    <source>
        <dbReference type="EMBL" id="AEI74680.1"/>
    </source>
</evidence>
<feature type="binding site" evidence="10">
    <location>
        <position position="250"/>
    </location>
    <ligand>
        <name>K(+)</name>
        <dbReference type="ChEBI" id="CHEBI:29103"/>
    </ligand>
</feature>
<dbReference type="InterPro" id="IPR005225">
    <property type="entry name" value="Small_GTP-bd"/>
</dbReference>
<evidence type="ECO:0000256" key="6">
    <source>
        <dbReference type="ARBA" id="ARBA00022801"/>
    </source>
</evidence>
<dbReference type="PANTHER" id="PTHR42714">
    <property type="entry name" value="TRNA MODIFICATION GTPASE GTPBP3"/>
    <property type="match status" value="1"/>
</dbReference>